<evidence type="ECO:0000256" key="1">
    <source>
        <dbReference type="SAM" id="SignalP"/>
    </source>
</evidence>
<accession>A0A6A4ZBN0</accession>
<dbReference type="PANTHER" id="PTHR40855">
    <property type="entry name" value="DIOX_N DOMAIN-CONTAINING PROTEIN"/>
    <property type="match status" value="1"/>
</dbReference>
<comment type="caution">
    <text evidence="2">The sequence shown here is derived from an EMBL/GenBank/DDBJ whole genome shotgun (WGS) entry which is preliminary data.</text>
</comment>
<dbReference type="EMBL" id="VJMH01002510">
    <property type="protein sequence ID" value="KAF0708519.1"/>
    <property type="molecule type" value="Genomic_DNA"/>
</dbReference>
<protein>
    <submittedName>
        <fullName evidence="2">Uncharacterized protein</fullName>
    </submittedName>
</protein>
<feature type="signal peptide" evidence="1">
    <location>
        <begin position="1"/>
        <end position="15"/>
    </location>
</feature>
<organism evidence="2">
    <name type="scientific">Aphanomyces stellatus</name>
    <dbReference type="NCBI Taxonomy" id="120398"/>
    <lineage>
        <taxon>Eukaryota</taxon>
        <taxon>Sar</taxon>
        <taxon>Stramenopiles</taxon>
        <taxon>Oomycota</taxon>
        <taxon>Saprolegniomycetes</taxon>
        <taxon>Saprolegniales</taxon>
        <taxon>Verrucalvaceae</taxon>
        <taxon>Aphanomyces</taxon>
    </lineage>
</organism>
<dbReference type="AlphaFoldDB" id="A0A6A4ZBN0"/>
<feature type="non-terminal residue" evidence="2">
    <location>
        <position position="141"/>
    </location>
</feature>
<sequence length="141" mass="15523">MRATAILALATLAQATSSNTEYPTYKVPSFNLNGLTTSIKQTLVQALEQDGIVAFQGIPNFPTLRRNYLQTAAECSNKAKDLDLLMHKELVDGTQRKTFSINMNGLDKSIVDQCPEYAVAHDQYTKMVDGVTKTFAAVMDD</sequence>
<reference evidence="2" key="1">
    <citation type="submission" date="2019-06" db="EMBL/GenBank/DDBJ databases">
        <title>Genomics analysis of Aphanomyces spp. identifies a new class of oomycete effector associated with host adaptation.</title>
        <authorList>
            <person name="Gaulin E."/>
        </authorList>
    </citation>
    <scope>NUCLEOTIDE SEQUENCE</scope>
    <source>
        <strain evidence="2">CBS 578.67</strain>
    </source>
</reference>
<keyword evidence="1" id="KW-0732">Signal</keyword>
<feature type="chain" id="PRO_5025364044" evidence="1">
    <location>
        <begin position="16"/>
        <end position="141"/>
    </location>
</feature>
<dbReference type="PANTHER" id="PTHR40855:SF1">
    <property type="entry name" value="CLAVAMINATE SYNTHASE-LIKE PROTEIN"/>
    <property type="match status" value="1"/>
</dbReference>
<dbReference type="OrthoDB" id="78131at2759"/>
<name>A0A6A4ZBN0_9STRA</name>
<gene>
    <name evidence="2" type="ORF">As57867_006306</name>
</gene>
<evidence type="ECO:0000313" key="2">
    <source>
        <dbReference type="EMBL" id="KAF0708519.1"/>
    </source>
</evidence>
<proteinExistence type="predicted"/>